<feature type="domain" description="Ribosomal RNA small subunit methyltransferase E methyltransferase" evidence="13">
    <location>
        <begin position="71"/>
        <end position="237"/>
    </location>
</feature>
<dbReference type="SUPFAM" id="SSF88697">
    <property type="entry name" value="PUA domain-like"/>
    <property type="match status" value="1"/>
</dbReference>
<evidence type="ECO:0000256" key="10">
    <source>
        <dbReference type="ARBA" id="ARBA00025699"/>
    </source>
</evidence>
<organism evidence="15 16">
    <name type="scientific">Sporomusa acidovorans (strain ATCC 49682 / DSM 3132 / Mol)</name>
    <dbReference type="NCBI Taxonomy" id="1123286"/>
    <lineage>
        <taxon>Bacteria</taxon>
        <taxon>Bacillati</taxon>
        <taxon>Bacillota</taxon>
        <taxon>Negativicutes</taxon>
        <taxon>Selenomonadales</taxon>
        <taxon>Sporomusaceae</taxon>
        <taxon>Sporomusa</taxon>
    </lineage>
</organism>
<keyword evidence="16" id="KW-1185">Reference proteome</keyword>
<evidence type="ECO:0000313" key="15">
    <source>
        <dbReference type="EMBL" id="XFO73026.1"/>
    </source>
</evidence>
<comment type="similarity">
    <text evidence="2 12">Belongs to the RNA methyltransferase RsmE family.</text>
</comment>
<dbReference type="GO" id="GO:0032259">
    <property type="term" value="P:methylation"/>
    <property type="evidence" value="ECO:0007669"/>
    <property type="project" value="UniProtKB-KW"/>
</dbReference>
<dbReference type="NCBIfam" id="TIGR00046">
    <property type="entry name" value="RsmE family RNA methyltransferase"/>
    <property type="match status" value="1"/>
</dbReference>
<dbReference type="PIRSF" id="PIRSF015601">
    <property type="entry name" value="MTase_slr0722"/>
    <property type="match status" value="1"/>
</dbReference>
<comment type="function">
    <text evidence="10 12">Specifically methylates the N3 position of the uracil ring of uridine 1498 (m3U1498) in 16S rRNA. Acts on the fully assembled 30S ribosomal subunit.</text>
</comment>
<evidence type="ECO:0000256" key="3">
    <source>
        <dbReference type="ARBA" id="ARBA00012328"/>
    </source>
</evidence>
<dbReference type="PANTHER" id="PTHR30027">
    <property type="entry name" value="RIBOSOMAL RNA SMALL SUBUNIT METHYLTRANSFERASE E"/>
    <property type="match status" value="1"/>
</dbReference>
<dbReference type="InterPro" id="IPR015947">
    <property type="entry name" value="PUA-like_sf"/>
</dbReference>
<dbReference type="InterPro" id="IPR029028">
    <property type="entry name" value="Alpha/beta_knot_MTases"/>
</dbReference>
<evidence type="ECO:0000256" key="2">
    <source>
        <dbReference type="ARBA" id="ARBA00005528"/>
    </source>
</evidence>
<evidence type="ECO:0000256" key="11">
    <source>
        <dbReference type="ARBA" id="ARBA00047944"/>
    </source>
</evidence>
<evidence type="ECO:0000259" key="14">
    <source>
        <dbReference type="Pfam" id="PF20260"/>
    </source>
</evidence>
<proteinExistence type="inferred from homology"/>
<comment type="catalytic activity">
    <reaction evidence="11 12">
        <text>uridine(1498) in 16S rRNA + S-adenosyl-L-methionine = N(3)-methyluridine(1498) in 16S rRNA + S-adenosyl-L-homocysteine + H(+)</text>
        <dbReference type="Rhea" id="RHEA:42920"/>
        <dbReference type="Rhea" id="RHEA-COMP:10283"/>
        <dbReference type="Rhea" id="RHEA-COMP:10284"/>
        <dbReference type="ChEBI" id="CHEBI:15378"/>
        <dbReference type="ChEBI" id="CHEBI:57856"/>
        <dbReference type="ChEBI" id="CHEBI:59789"/>
        <dbReference type="ChEBI" id="CHEBI:65315"/>
        <dbReference type="ChEBI" id="CHEBI:74502"/>
        <dbReference type="EC" id="2.1.1.193"/>
    </reaction>
</comment>
<dbReference type="InterPro" id="IPR046886">
    <property type="entry name" value="RsmE_MTase_dom"/>
</dbReference>
<dbReference type="GO" id="GO:0008168">
    <property type="term" value="F:methyltransferase activity"/>
    <property type="evidence" value="ECO:0007669"/>
    <property type="project" value="UniProtKB-KW"/>
</dbReference>
<keyword evidence="7 12" id="KW-0489">Methyltransferase</keyword>
<evidence type="ECO:0000256" key="9">
    <source>
        <dbReference type="ARBA" id="ARBA00022691"/>
    </source>
</evidence>
<sequence length="246" mass="26770">MRRFFIDAPLSEQMTITHADARHMVSVLRLAAGTAVWLSGQDGKSGRAEIVTASPERVELKLLEIVEDITEPPVDVWLVQGLAKGEKMDFIIQKAVELGVRGIIPVATEHIVVRYDIAKQAEKKVRWQRIAREAAKQCGRNAIPEVCPITDLTKVLDDEEFAKAVKIMLYEGKAPLGIKEVLAGSGGKQTYLLFIGPEGGFSSAEVALCRQHDVSIATMGPRVMRTETAALAALTAVMYECGDLGG</sequence>
<dbReference type="PANTHER" id="PTHR30027:SF3">
    <property type="entry name" value="16S RRNA (URACIL(1498)-N(3))-METHYLTRANSFERASE"/>
    <property type="match status" value="1"/>
</dbReference>
<reference evidence="15" key="1">
    <citation type="submission" date="2024-05" db="EMBL/GenBank/DDBJ databases">
        <title>Isolation and characterization of Sporomusa carbonis sp. nov., a carboxydotrophic hydrogenogen in the genus of Sporomusa isolated from a charcoal burning pile.</title>
        <authorList>
            <person name="Boeer T."/>
            <person name="Rosenbaum F."/>
            <person name="Eysell L."/>
            <person name="Mueller V."/>
            <person name="Daniel R."/>
            <person name="Poehlein A."/>
        </authorList>
    </citation>
    <scope>NUCLEOTIDE SEQUENCE [LARGE SCALE GENOMIC DNA]</scope>
    <source>
        <strain evidence="15">DSM 3132</strain>
    </source>
</reference>
<name>A0ABZ3J4G9_SPOA4</name>
<dbReference type="Pfam" id="PF20260">
    <property type="entry name" value="PUA_4"/>
    <property type="match status" value="1"/>
</dbReference>
<evidence type="ECO:0000256" key="7">
    <source>
        <dbReference type="ARBA" id="ARBA00022603"/>
    </source>
</evidence>
<keyword evidence="5 12" id="KW-0963">Cytoplasm</keyword>
<keyword evidence="8 12" id="KW-0808">Transferase</keyword>
<dbReference type="CDD" id="cd18084">
    <property type="entry name" value="RsmE-like"/>
    <property type="match status" value="1"/>
</dbReference>
<dbReference type="SUPFAM" id="SSF75217">
    <property type="entry name" value="alpha/beta knot"/>
    <property type="match status" value="1"/>
</dbReference>
<evidence type="ECO:0000256" key="4">
    <source>
        <dbReference type="ARBA" id="ARBA00013673"/>
    </source>
</evidence>
<dbReference type="InterPro" id="IPR046887">
    <property type="entry name" value="RsmE_PUA-like"/>
</dbReference>
<dbReference type="Gene3D" id="3.40.1280.10">
    <property type="match status" value="1"/>
</dbReference>
<dbReference type="Pfam" id="PF04452">
    <property type="entry name" value="Methyltrans_RNA"/>
    <property type="match status" value="1"/>
</dbReference>
<evidence type="ECO:0000256" key="8">
    <source>
        <dbReference type="ARBA" id="ARBA00022679"/>
    </source>
</evidence>
<evidence type="ECO:0000256" key="1">
    <source>
        <dbReference type="ARBA" id="ARBA00004496"/>
    </source>
</evidence>
<dbReference type="InterPro" id="IPR006700">
    <property type="entry name" value="RsmE"/>
</dbReference>
<accession>A0ABZ3J4G9</accession>
<evidence type="ECO:0000256" key="6">
    <source>
        <dbReference type="ARBA" id="ARBA00022552"/>
    </source>
</evidence>
<dbReference type="RefSeq" id="WP_093795761.1">
    <property type="nucleotide sequence ID" value="NZ_CP155571.1"/>
</dbReference>
<protein>
    <recommendedName>
        <fullName evidence="4 12">Ribosomal RNA small subunit methyltransferase E</fullName>
        <ecNumber evidence="3 12">2.1.1.193</ecNumber>
    </recommendedName>
</protein>
<keyword evidence="9 12" id="KW-0949">S-adenosyl-L-methionine</keyword>
<evidence type="ECO:0000256" key="5">
    <source>
        <dbReference type="ARBA" id="ARBA00022490"/>
    </source>
</evidence>
<dbReference type="Proteomes" id="UP000216052">
    <property type="component" value="Chromosome"/>
</dbReference>
<dbReference type="NCBIfam" id="NF008692">
    <property type="entry name" value="PRK11713.1-5"/>
    <property type="match status" value="1"/>
</dbReference>
<dbReference type="EMBL" id="CP155571">
    <property type="protein sequence ID" value="XFO73026.1"/>
    <property type="molecule type" value="Genomic_DNA"/>
</dbReference>
<evidence type="ECO:0000259" key="13">
    <source>
        <dbReference type="Pfam" id="PF04452"/>
    </source>
</evidence>
<dbReference type="EC" id="2.1.1.193" evidence="3 12"/>
<keyword evidence="6 12" id="KW-0698">rRNA processing</keyword>
<evidence type="ECO:0000313" key="16">
    <source>
        <dbReference type="Proteomes" id="UP000216052"/>
    </source>
</evidence>
<comment type="subcellular location">
    <subcellularLocation>
        <location evidence="1 12">Cytoplasm</location>
    </subcellularLocation>
</comment>
<dbReference type="InterPro" id="IPR029026">
    <property type="entry name" value="tRNA_m1G_MTases_N"/>
</dbReference>
<evidence type="ECO:0000256" key="12">
    <source>
        <dbReference type="PIRNR" id="PIRNR015601"/>
    </source>
</evidence>
<feature type="domain" description="Ribosomal RNA small subunit methyltransferase E PUA-like" evidence="14">
    <location>
        <begin position="18"/>
        <end position="63"/>
    </location>
</feature>
<gene>
    <name evidence="15" type="primary">rsmE</name>
    <name evidence="15" type="ORF">SPACI_030880</name>
</gene>